<accession>A0A426YEM5</accession>
<sequence>MASPQGVAASKRNRPQPRLLPTREVTHGQGCCQQARSPKGMASAYRGGAYGRKQRPQGRRPRRCPLHGRRQPVREAPEGHSAHRSYRLMGSDARSPTRAATPAAKEVAHGQGDR</sequence>
<reference evidence="2 3" key="1">
    <citation type="journal article" date="2014" name="Agronomy (Basel)">
        <title>A Draft Genome Sequence for Ensete ventricosum, the Drought-Tolerant Tree Against Hunger.</title>
        <authorList>
            <person name="Harrison J."/>
            <person name="Moore K.A."/>
            <person name="Paszkiewicz K."/>
            <person name="Jones T."/>
            <person name="Grant M."/>
            <person name="Ambacheew D."/>
            <person name="Muzemil S."/>
            <person name="Studholme D.J."/>
        </authorList>
    </citation>
    <scope>NUCLEOTIDE SEQUENCE [LARGE SCALE GENOMIC DNA]</scope>
</reference>
<comment type="caution">
    <text evidence="2">The sequence shown here is derived from an EMBL/GenBank/DDBJ whole genome shotgun (WGS) entry which is preliminary data.</text>
</comment>
<feature type="compositionally biased region" description="Basic residues" evidence="1">
    <location>
        <begin position="52"/>
        <end position="71"/>
    </location>
</feature>
<feature type="region of interest" description="Disordered" evidence="1">
    <location>
        <begin position="1"/>
        <end position="114"/>
    </location>
</feature>
<evidence type="ECO:0000313" key="2">
    <source>
        <dbReference type="EMBL" id="RRT50209.1"/>
    </source>
</evidence>
<evidence type="ECO:0000313" key="3">
    <source>
        <dbReference type="Proteomes" id="UP000287651"/>
    </source>
</evidence>
<feature type="compositionally biased region" description="Low complexity" evidence="1">
    <location>
        <begin position="93"/>
        <end position="104"/>
    </location>
</feature>
<protein>
    <submittedName>
        <fullName evidence="2">Uncharacterized protein</fullName>
    </submittedName>
</protein>
<name>A0A426YEM5_ENSVE</name>
<proteinExistence type="predicted"/>
<feature type="compositionally biased region" description="Basic and acidic residues" evidence="1">
    <location>
        <begin position="72"/>
        <end position="81"/>
    </location>
</feature>
<dbReference type="AlphaFoldDB" id="A0A426YEM5"/>
<dbReference type="EMBL" id="AMZH03012895">
    <property type="protein sequence ID" value="RRT50209.1"/>
    <property type="molecule type" value="Genomic_DNA"/>
</dbReference>
<dbReference type="Proteomes" id="UP000287651">
    <property type="component" value="Unassembled WGS sequence"/>
</dbReference>
<organism evidence="2 3">
    <name type="scientific">Ensete ventricosum</name>
    <name type="common">Abyssinian banana</name>
    <name type="synonym">Musa ensete</name>
    <dbReference type="NCBI Taxonomy" id="4639"/>
    <lineage>
        <taxon>Eukaryota</taxon>
        <taxon>Viridiplantae</taxon>
        <taxon>Streptophyta</taxon>
        <taxon>Embryophyta</taxon>
        <taxon>Tracheophyta</taxon>
        <taxon>Spermatophyta</taxon>
        <taxon>Magnoliopsida</taxon>
        <taxon>Liliopsida</taxon>
        <taxon>Zingiberales</taxon>
        <taxon>Musaceae</taxon>
        <taxon>Ensete</taxon>
    </lineage>
</organism>
<gene>
    <name evidence="2" type="ORF">B296_00017698</name>
</gene>
<evidence type="ECO:0000256" key="1">
    <source>
        <dbReference type="SAM" id="MobiDB-lite"/>
    </source>
</evidence>